<keyword evidence="2 6" id="KW-0812">Transmembrane</keyword>
<organism evidence="8 9">
    <name type="scientific">Claviceps pusilla</name>
    <dbReference type="NCBI Taxonomy" id="123648"/>
    <lineage>
        <taxon>Eukaryota</taxon>
        <taxon>Fungi</taxon>
        <taxon>Dikarya</taxon>
        <taxon>Ascomycota</taxon>
        <taxon>Pezizomycotina</taxon>
        <taxon>Sordariomycetes</taxon>
        <taxon>Hypocreomycetidae</taxon>
        <taxon>Hypocreales</taxon>
        <taxon>Clavicipitaceae</taxon>
        <taxon>Claviceps</taxon>
    </lineage>
</organism>
<reference evidence="8" key="1">
    <citation type="journal article" date="2020" name="bioRxiv">
        <title>Whole genome comparisons of ergot fungi reveals the divergence and evolution of species within the genus Claviceps are the result of varying mechanisms driving genome evolution and host range expansion.</title>
        <authorList>
            <person name="Wyka S.A."/>
            <person name="Mondo S.J."/>
            <person name="Liu M."/>
            <person name="Dettman J."/>
            <person name="Nalam V."/>
            <person name="Broders K.D."/>
        </authorList>
    </citation>
    <scope>NUCLEOTIDE SEQUENCE</scope>
    <source>
        <strain evidence="8">CCC 602</strain>
    </source>
</reference>
<dbReference type="EMBL" id="SRPW01002301">
    <property type="protein sequence ID" value="KAG5993888.1"/>
    <property type="molecule type" value="Genomic_DNA"/>
</dbReference>
<evidence type="ECO:0000256" key="2">
    <source>
        <dbReference type="ARBA" id="ARBA00022692"/>
    </source>
</evidence>
<dbReference type="Pfam" id="PF04116">
    <property type="entry name" value="FA_hydroxylase"/>
    <property type="match status" value="1"/>
</dbReference>
<dbReference type="InterPro" id="IPR050307">
    <property type="entry name" value="Sterol_Desaturase_Related"/>
</dbReference>
<feature type="transmembrane region" description="Helical" evidence="6">
    <location>
        <begin position="97"/>
        <end position="118"/>
    </location>
</feature>
<dbReference type="GO" id="GO:0016491">
    <property type="term" value="F:oxidoreductase activity"/>
    <property type="evidence" value="ECO:0007669"/>
    <property type="project" value="InterPro"/>
</dbReference>
<dbReference type="OrthoDB" id="6354873at2759"/>
<comment type="subcellular location">
    <subcellularLocation>
        <location evidence="1">Membrane</location>
    </subcellularLocation>
</comment>
<comment type="caution">
    <text evidence="8">The sequence shown here is derived from an EMBL/GenBank/DDBJ whole genome shotgun (WGS) entry which is preliminary data.</text>
</comment>
<sequence length="386" mass="45448">MALAQTQTRSHGAQSVSDEPSNKNSDEDNKIKNTPKHARPKDSMKSTWRTKDRSQWNTYQKILDRLGVHHVSLDRPVPRHPKSDKVPHLGQLSQHKWILFHGFIPLLLHQLLVSLTGWRLTTPFAFHLYMVLFNWTVIRQVHILRRLGHQHGFLDGDAHDRDGVPDHAAGKVFWSLYKTVGARLFMMLLLTYHPDRSPLRDLARPAWWALLPLRTGLYAVVLDFWFYLYHRCMHDVPFLWRFHRTHHLTKHPNPMLSAYADEEQELFDMIVIPLLAWSTFWLAGHPLGFYDWWMCQQYVVYTEVWGHSGIRVHLAAPSSLSWLLSALGMDLCVEDHDMHHRKGWRRSHNYGKQTRVWDRLFGTCGERVESWDGNVDYDDQAYMPLF</sequence>
<dbReference type="GO" id="GO:0016020">
    <property type="term" value="C:membrane"/>
    <property type="evidence" value="ECO:0007669"/>
    <property type="project" value="UniProtKB-SubCell"/>
</dbReference>
<dbReference type="AlphaFoldDB" id="A0A9P7N636"/>
<feature type="transmembrane region" description="Helical" evidence="6">
    <location>
        <begin position="206"/>
        <end position="228"/>
    </location>
</feature>
<dbReference type="GO" id="GO:0008610">
    <property type="term" value="P:lipid biosynthetic process"/>
    <property type="evidence" value="ECO:0007669"/>
    <property type="project" value="InterPro"/>
</dbReference>
<proteinExistence type="predicted"/>
<keyword evidence="4 6" id="KW-0472">Membrane</keyword>
<evidence type="ECO:0000256" key="4">
    <source>
        <dbReference type="ARBA" id="ARBA00023136"/>
    </source>
</evidence>
<evidence type="ECO:0000256" key="5">
    <source>
        <dbReference type="SAM" id="MobiDB-lite"/>
    </source>
</evidence>
<gene>
    <name evidence="8" type="ORF">E4U43_003367</name>
</gene>
<evidence type="ECO:0000256" key="6">
    <source>
        <dbReference type="SAM" id="Phobius"/>
    </source>
</evidence>
<dbReference type="PANTHER" id="PTHR11863">
    <property type="entry name" value="STEROL DESATURASE"/>
    <property type="match status" value="1"/>
</dbReference>
<evidence type="ECO:0000313" key="8">
    <source>
        <dbReference type="EMBL" id="KAG5993888.1"/>
    </source>
</evidence>
<dbReference type="Proteomes" id="UP000748025">
    <property type="component" value="Unassembled WGS sequence"/>
</dbReference>
<evidence type="ECO:0000259" key="7">
    <source>
        <dbReference type="Pfam" id="PF04116"/>
    </source>
</evidence>
<feature type="region of interest" description="Disordered" evidence="5">
    <location>
        <begin position="1"/>
        <end position="52"/>
    </location>
</feature>
<evidence type="ECO:0000313" key="9">
    <source>
        <dbReference type="Proteomes" id="UP000748025"/>
    </source>
</evidence>
<evidence type="ECO:0000256" key="3">
    <source>
        <dbReference type="ARBA" id="ARBA00022989"/>
    </source>
</evidence>
<accession>A0A9P7N636</accession>
<keyword evidence="9" id="KW-1185">Reference proteome</keyword>
<evidence type="ECO:0000256" key="1">
    <source>
        <dbReference type="ARBA" id="ARBA00004370"/>
    </source>
</evidence>
<name>A0A9P7N636_9HYPO</name>
<dbReference type="InterPro" id="IPR006694">
    <property type="entry name" value="Fatty_acid_hydroxylase"/>
</dbReference>
<dbReference type="GO" id="GO:0005506">
    <property type="term" value="F:iron ion binding"/>
    <property type="evidence" value="ECO:0007669"/>
    <property type="project" value="InterPro"/>
</dbReference>
<protein>
    <recommendedName>
        <fullName evidence="7">Fatty acid hydroxylase domain-containing protein</fullName>
    </recommendedName>
</protein>
<feature type="compositionally biased region" description="Polar residues" evidence="5">
    <location>
        <begin position="1"/>
        <end position="19"/>
    </location>
</feature>
<feature type="compositionally biased region" description="Basic and acidic residues" evidence="5">
    <location>
        <begin position="40"/>
        <end position="52"/>
    </location>
</feature>
<feature type="transmembrane region" description="Helical" evidence="6">
    <location>
        <begin position="176"/>
        <end position="194"/>
    </location>
</feature>
<keyword evidence="3 6" id="KW-1133">Transmembrane helix</keyword>
<feature type="compositionally biased region" description="Basic and acidic residues" evidence="5">
    <location>
        <begin position="20"/>
        <end position="31"/>
    </location>
</feature>
<feature type="domain" description="Fatty acid hydroxylase" evidence="7">
    <location>
        <begin position="217"/>
        <end position="363"/>
    </location>
</feature>